<organism evidence="16 18">
    <name type="scientific">Butyricimonas virosa</name>
    <dbReference type="NCBI Taxonomy" id="544645"/>
    <lineage>
        <taxon>Bacteria</taxon>
        <taxon>Pseudomonadati</taxon>
        <taxon>Bacteroidota</taxon>
        <taxon>Bacteroidia</taxon>
        <taxon>Bacteroidales</taxon>
        <taxon>Odoribacteraceae</taxon>
        <taxon>Butyricimonas</taxon>
    </lineage>
</organism>
<dbReference type="NCBIfam" id="TIGR04056">
    <property type="entry name" value="OMP_RagA_SusC"/>
    <property type="match status" value="1"/>
</dbReference>
<dbReference type="Gene3D" id="2.170.130.10">
    <property type="entry name" value="TonB-dependent receptor, plug domain"/>
    <property type="match status" value="1"/>
</dbReference>
<sequence length="1181" mass="131651">MKVTVLLLLVCVLQSVAGAYSQTTKYDISMTSGKLENVFKLIEQKGEYTFLYSIEDIDQISSVNVNVKQADLKEVLDICLANTKLTYEISGHLVIIRAKDEKPEDKMVVIKGVVKDKKGEPLPGVTIVEKGTKVGVATGVDGKFTFTVAKHDGIILVFSFVGMKTREITWTGQKELNVVMEEESQDMDEVVVTGYMNVNRRDMVGSYTTLKADDVMMPAYSSIDQMLQGQVPGMIVMNTSTRVGTSPKIQIRGTSTLLGNQDPLWVVDGIIQEDPLEIDANSAMITDLETILGNQISWLNPQDIETITVLKDASATAIYGSKASNGVIVVTTKKGKADRLSINYSGNFSVGTRPNYGQFNLMNSKERIQLSEEAFNDGVFYLEEPYKQPYTYEGAMRMYLAGEISQDEFLDRKEQLEKVNTNWLKLLTRAAFSHSHNLSVSGGTSKFNYVASVGFNQADGQEIGNSSKRMSGRVSVGMQLHPKMRATVNINGSVTTNKGFANGVNPLGYATSTSRAIEAYDENGEYSFYRKKASYRYNTNTESLGYNILNEIANSGSTSETSHLAASLDFSWDITDWLKYQFTGGYNRSMNTSSVYRSERTFAVANEYRGYDFNTVEPGSPEFKAALLPFGGDLFTTDAVQDSYNIQNKLLISKTFNEDHRLNALIGIEVRSAKNESIGNTVWGYVPDRGEKIMKPTTIDKLEPIGAAKPTNLGIFDVLYSGRWNKTNKTDNFFSVFATLAYSLKNRYVLNVNVRNDASNRFGQDVNNRVDPTYSFGFSWRVSSEPFMENISRFIHNLNFKATYGIQGNALVKLSPELILKQGGVATTYNQYQATILRIPNPELSWERTRTWNFGLELGLFNAVNVNIDYYRRRSNAVVTQDLSYEFGVKSMEVNGGIIYNKGLEVVVNFTPVNRKNFGVSVSINSSKNWNTTGKPIENVTINNYLSGTSNMVLKKGYPLGAMWSFSYAGLNPEDGRPMFNLMDVPEEERDSKIDPTTFLVYSGQKDPYFTGGLNLGIRYKSLNLNSSFALLLGGKKRLPSPYANFTGGTKLPNPETNVNKDVAKRWKKPGDEKVTDIPALIKGLNYSFTRPDGQPQDYIAAWEQSDYMVVNASFLRCRQISLAWNVERRLCQKIGVNSISLNATVNNIFVIASKRFNGFDPEVDNSVMPRTFSAGINIGF</sequence>
<comment type="caution">
    <text evidence="16">The sequence shown here is derived from an EMBL/GenBank/DDBJ whole genome shotgun (WGS) entry which is preliminary data.</text>
</comment>
<evidence type="ECO:0000313" key="17">
    <source>
        <dbReference type="EMBL" id="RGY18943.1"/>
    </source>
</evidence>
<dbReference type="InterPro" id="IPR039426">
    <property type="entry name" value="TonB-dep_rcpt-like"/>
</dbReference>
<keyword evidence="12" id="KW-0732">Signal</keyword>
<keyword evidence="7 11" id="KW-0798">TonB box</keyword>
<feature type="chain" id="PRO_5036103704" evidence="12">
    <location>
        <begin position="22"/>
        <end position="1181"/>
    </location>
</feature>
<evidence type="ECO:0000256" key="2">
    <source>
        <dbReference type="ARBA" id="ARBA00022448"/>
    </source>
</evidence>
<dbReference type="GO" id="GO:0009279">
    <property type="term" value="C:cell outer membrane"/>
    <property type="evidence" value="ECO:0007669"/>
    <property type="project" value="UniProtKB-SubCell"/>
</dbReference>
<evidence type="ECO:0000313" key="19">
    <source>
        <dbReference type="Proteomes" id="UP000286063"/>
    </source>
</evidence>
<evidence type="ECO:0000256" key="4">
    <source>
        <dbReference type="ARBA" id="ARBA00022496"/>
    </source>
</evidence>
<keyword evidence="5 10" id="KW-0812">Transmembrane</keyword>
<keyword evidence="9 10" id="KW-0998">Cell outer membrane</keyword>
<evidence type="ECO:0000256" key="8">
    <source>
        <dbReference type="ARBA" id="ARBA00023136"/>
    </source>
</evidence>
<dbReference type="InterPro" id="IPR008969">
    <property type="entry name" value="CarboxyPept-like_regulatory"/>
</dbReference>
<accession>A0A412X060</accession>
<evidence type="ECO:0000256" key="3">
    <source>
        <dbReference type="ARBA" id="ARBA00022452"/>
    </source>
</evidence>
<keyword evidence="8 10" id="KW-0472">Membrane</keyword>
<gene>
    <name evidence="16" type="ORF">DWW18_10920</name>
    <name evidence="17" type="ORF">DXA50_07515</name>
</gene>
<dbReference type="Pfam" id="PF13715">
    <property type="entry name" value="CarbopepD_reg_2"/>
    <property type="match status" value="1"/>
</dbReference>
<evidence type="ECO:0000256" key="1">
    <source>
        <dbReference type="ARBA" id="ARBA00004571"/>
    </source>
</evidence>
<feature type="domain" description="TonB-dependent receptor plug" evidence="15">
    <location>
        <begin position="201"/>
        <end position="327"/>
    </location>
</feature>
<protein>
    <submittedName>
        <fullName evidence="16">SusC/RagA family TonB-linked outer membrane protein</fullName>
    </submittedName>
</protein>
<keyword evidence="6" id="KW-0408">Iron</keyword>
<dbReference type="Proteomes" id="UP000286063">
    <property type="component" value="Unassembled WGS sequence"/>
</dbReference>
<keyword evidence="4" id="KW-0406">Ion transport</keyword>
<evidence type="ECO:0000313" key="18">
    <source>
        <dbReference type="Proteomes" id="UP000283589"/>
    </source>
</evidence>
<evidence type="ECO:0000259" key="13">
    <source>
        <dbReference type="Pfam" id="PF00593"/>
    </source>
</evidence>
<dbReference type="Pfam" id="PF07715">
    <property type="entry name" value="Plug"/>
    <property type="match status" value="1"/>
</dbReference>
<dbReference type="Proteomes" id="UP000283589">
    <property type="component" value="Unassembled WGS sequence"/>
</dbReference>
<comment type="similarity">
    <text evidence="10 11">Belongs to the TonB-dependent receptor family.</text>
</comment>
<dbReference type="AlphaFoldDB" id="A0A412X060"/>
<dbReference type="SUPFAM" id="SSF49464">
    <property type="entry name" value="Carboxypeptidase regulatory domain-like"/>
    <property type="match status" value="1"/>
</dbReference>
<dbReference type="GO" id="GO:0006826">
    <property type="term" value="P:iron ion transport"/>
    <property type="evidence" value="ECO:0007669"/>
    <property type="project" value="UniProtKB-KW"/>
</dbReference>
<evidence type="ECO:0000256" key="11">
    <source>
        <dbReference type="RuleBase" id="RU003357"/>
    </source>
</evidence>
<feature type="domain" description="Secretin/TonB short N-terminal" evidence="14">
    <location>
        <begin position="48"/>
        <end position="98"/>
    </location>
</feature>
<dbReference type="STRING" id="1121130.GCA_000519105_02064"/>
<name>A0A412X060_9BACT</name>
<dbReference type="OrthoDB" id="9768177at2"/>
<dbReference type="InterPro" id="IPR012910">
    <property type="entry name" value="Plug_dom"/>
</dbReference>
<dbReference type="PROSITE" id="PS52016">
    <property type="entry name" value="TONB_DEPENDENT_REC_3"/>
    <property type="match status" value="1"/>
</dbReference>
<dbReference type="Gene3D" id="2.60.40.1120">
    <property type="entry name" value="Carboxypeptidase-like, regulatory domain"/>
    <property type="match status" value="1"/>
</dbReference>
<dbReference type="NCBIfam" id="TIGR04057">
    <property type="entry name" value="SusC_RagA_signa"/>
    <property type="match status" value="1"/>
</dbReference>
<evidence type="ECO:0000259" key="14">
    <source>
        <dbReference type="Pfam" id="PF07660"/>
    </source>
</evidence>
<proteinExistence type="inferred from homology"/>
<dbReference type="RefSeq" id="WP_117774919.1">
    <property type="nucleotide sequence ID" value="NZ_CALBWO010000017.1"/>
</dbReference>
<dbReference type="Pfam" id="PF00593">
    <property type="entry name" value="TonB_dep_Rec_b-barrel"/>
    <property type="match status" value="1"/>
</dbReference>
<dbReference type="SUPFAM" id="SSF56935">
    <property type="entry name" value="Porins"/>
    <property type="match status" value="1"/>
</dbReference>
<dbReference type="InterPro" id="IPR037066">
    <property type="entry name" value="Plug_dom_sf"/>
</dbReference>
<dbReference type="InterPro" id="IPR023996">
    <property type="entry name" value="TonB-dep_OMP_SusC/RagA"/>
</dbReference>
<feature type="signal peptide" evidence="12">
    <location>
        <begin position="1"/>
        <end position="21"/>
    </location>
</feature>
<evidence type="ECO:0000256" key="6">
    <source>
        <dbReference type="ARBA" id="ARBA00023004"/>
    </source>
</evidence>
<dbReference type="InterPro" id="IPR011662">
    <property type="entry name" value="Secretin/TonB_short_N"/>
</dbReference>
<evidence type="ECO:0000256" key="7">
    <source>
        <dbReference type="ARBA" id="ARBA00023077"/>
    </source>
</evidence>
<feature type="domain" description="TonB-dependent receptor-like beta-barrel" evidence="13">
    <location>
        <begin position="521"/>
        <end position="1020"/>
    </location>
</feature>
<dbReference type="InterPro" id="IPR036942">
    <property type="entry name" value="Beta-barrel_TonB_sf"/>
</dbReference>
<keyword evidence="4" id="KW-0410">Iron transport</keyword>
<evidence type="ECO:0000256" key="10">
    <source>
        <dbReference type="PROSITE-ProRule" id="PRU01360"/>
    </source>
</evidence>
<dbReference type="InterPro" id="IPR023997">
    <property type="entry name" value="TonB-dep_OMP_SusC/RagA_CS"/>
</dbReference>
<dbReference type="InterPro" id="IPR000531">
    <property type="entry name" value="Beta-barrel_TonB"/>
</dbReference>
<evidence type="ECO:0000259" key="15">
    <source>
        <dbReference type="Pfam" id="PF07715"/>
    </source>
</evidence>
<keyword evidence="3 10" id="KW-1134">Transmembrane beta strand</keyword>
<evidence type="ECO:0000313" key="16">
    <source>
        <dbReference type="EMBL" id="RGV33448.1"/>
    </source>
</evidence>
<keyword evidence="2 10" id="KW-0813">Transport</keyword>
<evidence type="ECO:0000256" key="12">
    <source>
        <dbReference type="SAM" id="SignalP"/>
    </source>
</evidence>
<evidence type="ECO:0000256" key="5">
    <source>
        <dbReference type="ARBA" id="ARBA00022692"/>
    </source>
</evidence>
<dbReference type="EMBL" id="QSCR01000009">
    <property type="protein sequence ID" value="RGY18943.1"/>
    <property type="molecule type" value="Genomic_DNA"/>
</dbReference>
<evidence type="ECO:0000256" key="9">
    <source>
        <dbReference type="ARBA" id="ARBA00023237"/>
    </source>
</evidence>
<dbReference type="Pfam" id="PF07660">
    <property type="entry name" value="STN"/>
    <property type="match status" value="1"/>
</dbReference>
<comment type="subcellular location">
    <subcellularLocation>
        <location evidence="1 10">Cell outer membrane</location>
        <topology evidence="1 10">Multi-pass membrane protein</topology>
    </subcellularLocation>
</comment>
<dbReference type="Gene3D" id="2.40.170.20">
    <property type="entry name" value="TonB-dependent receptor, beta-barrel domain"/>
    <property type="match status" value="1"/>
</dbReference>
<reference evidence="18 19" key="1">
    <citation type="submission" date="2018-08" db="EMBL/GenBank/DDBJ databases">
        <title>A genome reference for cultivated species of the human gut microbiota.</title>
        <authorList>
            <person name="Zou Y."/>
            <person name="Xue W."/>
            <person name="Luo G."/>
        </authorList>
    </citation>
    <scope>NUCLEOTIDE SEQUENCE [LARGE SCALE GENOMIC DNA]</scope>
    <source>
        <strain evidence="16 18">AF14-49</strain>
        <strain evidence="17 19">OF02-7</strain>
    </source>
</reference>
<dbReference type="EMBL" id="QRZA01000013">
    <property type="protein sequence ID" value="RGV33448.1"/>
    <property type="molecule type" value="Genomic_DNA"/>
</dbReference>